<sequence>MQASKANRQAISVFRQSPYERQGFWPFSDTDDSSPSSDIPGSETPKKARPVCKSAFEFQDSDNEKTRKRQIRENQT</sequence>
<keyword evidence="3" id="KW-1185">Reference proteome</keyword>
<feature type="region of interest" description="Disordered" evidence="1">
    <location>
        <begin position="1"/>
        <end position="76"/>
    </location>
</feature>
<reference evidence="2 3" key="1">
    <citation type="journal article" date="2015" name="Genome Biol.">
        <title>Comparative genomics of Steinernema reveals deeply conserved gene regulatory networks.</title>
        <authorList>
            <person name="Dillman A.R."/>
            <person name="Macchietto M."/>
            <person name="Porter C.F."/>
            <person name="Rogers A."/>
            <person name="Williams B."/>
            <person name="Antoshechkin I."/>
            <person name="Lee M.M."/>
            <person name="Goodwin Z."/>
            <person name="Lu X."/>
            <person name="Lewis E.E."/>
            <person name="Goodrich-Blair H."/>
            <person name="Stock S.P."/>
            <person name="Adams B.J."/>
            <person name="Sternberg P.W."/>
            <person name="Mortazavi A."/>
        </authorList>
    </citation>
    <scope>NUCLEOTIDE SEQUENCE [LARGE SCALE GENOMIC DNA]</scope>
    <source>
        <strain evidence="2 3">ALL</strain>
    </source>
</reference>
<feature type="compositionally biased region" description="Polar residues" evidence="1">
    <location>
        <begin position="1"/>
        <end position="10"/>
    </location>
</feature>
<proteinExistence type="predicted"/>
<dbReference type="EMBL" id="AZBU02000003">
    <property type="protein sequence ID" value="TKR88438.1"/>
    <property type="molecule type" value="Genomic_DNA"/>
</dbReference>
<gene>
    <name evidence="2" type="ORF">L596_012685</name>
</gene>
<dbReference type="Proteomes" id="UP000298663">
    <property type="component" value="Unassembled WGS sequence"/>
</dbReference>
<dbReference type="AlphaFoldDB" id="A0A4U5NXZ2"/>
<evidence type="ECO:0000313" key="3">
    <source>
        <dbReference type="Proteomes" id="UP000298663"/>
    </source>
</evidence>
<evidence type="ECO:0000313" key="2">
    <source>
        <dbReference type="EMBL" id="TKR88438.1"/>
    </source>
</evidence>
<name>A0A4U5NXZ2_STECR</name>
<accession>A0A4U5NXZ2</accession>
<protein>
    <submittedName>
        <fullName evidence="2">Uncharacterized protein</fullName>
    </submittedName>
</protein>
<reference evidence="2 3" key="2">
    <citation type="journal article" date="2019" name="G3 (Bethesda)">
        <title>Hybrid Assembly of the Genome of the Entomopathogenic Nematode Steinernema carpocapsae Identifies the X-Chromosome.</title>
        <authorList>
            <person name="Serra L."/>
            <person name="Macchietto M."/>
            <person name="Macias-Munoz A."/>
            <person name="McGill C.J."/>
            <person name="Rodriguez I.M."/>
            <person name="Rodriguez B."/>
            <person name="Murad R."/>
            <person name="Mortazavi A."/>
        </authorList>
    </citation>
    <scope>NUCLEOTIDE SEQUENCE [LARGE SCALE GENOMIC DNA]</scope>
    <source>
        <strain evidence="2 3">ALL</strain>
    </source>
</reference>
<evidence type="ECO:0000256" key="1">
    <source>
        <dbReference type="SAM" id="MobiDB-lite"/>
    </source>
</evidence>
<comment type="caution">
    <text evidence="2">The sequence shown here is derived from an EMBL/GenBank/DDBJ whole genome shotgun (WGS) entry which is preliminary data.</text>
</comment>
<organism evidence="2 3">
    <name type="scientific">Steinernema carpocapsae</name>
    <name type="common">Entomopathogenic nematode</name>
    <dbReference type="NCBI Taxonomy" id="34508"/>
    <lineage>
        <taxon>Eukaryota</taxon>
        <taxon>Metazoa</taxon>
        <taxon>Ecdysozoa</taxon>
        <taxon>Nematoda</taxon>
        <taxon>Chromadorea</taxon>
        <taxon>Rhabditida</taxon>
        <taxon>Tylenchina</taxon>
        <taxon>Panagrolaimomorpha</taxon>
        <taxon>Strongyloidoidea</taxon>
        <taxon>Steinernematidae</taxon>
        <taxon>Steinernema</taxon>
    </lineage>
</organism>